<evidence type="ECO:0000313" key="3">
    <source>
        <dbReference type="EMBL" id="GEO41866.1"/>
    </source>
</evidence>
<evidence type="ECO:0000256" key="1">
    <source>
        <dbReference type="SAM" id="Phobius"/>
    </source>
</evidence>
<comment type="caution">
    <text evidence="3">The sequence shown here is derived from an EMBL/GenBank/DDBJ whole genome shotgun (WGS) entry which is preliminary data.</text>
</comment>
<dbReference type="OrthoDB" id="9791166at2"/>
<feature type="transmembrane region" description="Helical" evidence="1">
    <location>
        <begin position="28"/>
        <end position="52"/>
    </location>
</feature>
<dbReference type="InterPro" id="IPR025711">
    <property type="entry name" value="PepSY"/>
</dbReference>
<protein>
    <submittedName>
        <fullName evidence="3">Sulfite reductase</fullName>
    </submittedName>
</protein>
<keyword evidence="1" id="KW-1133">Transmembrane helix</keyword>
<dbReference type="PANTHER" id="PTHR34219:SF1">
    <property type="entry name" value="PEPSY DOMAIN-CONTAINING PROTEIN"/>
    <property type="match status" value="1"/>
</dbReference>
<dbReference type="EMBL" id="BJYZ01000032">
    <property type="protein sequence ID" value="GEO41866.1"/>
    <property type="molecule type" value="Genomic_DNA"/>
</dbReference>
<reference evidence="3 4" key="1">
    <citation type="submission" date="2019-07" db="EMBL/GenBank/DDBJ databases">
        <title>Whole genome shotgun sequence of Skermanella aerolata NBRC 106429.</title>
        <authorList>
            <person name="Hosoyama A."/>
            <person name="Uohara A."/>
            <person name="Ohji S."/>
            <person name="Ichikawa N."/>
        </authorList>
    </citation>
    <scope>NUCLEOTIDE SEQUENCE [LARGE SCALE GENOMIC DNA]</scope>
    <source>
        <strain evidence="3 4">NBRC 106429</strain>
    </source>
</reference>
<feature type="transmembrane region" description="Helical" evidence="1">
    <location>
        <begin position="147"/>
        <end position="177"/>
    </location>
</feature>
<organism evidence="3 4">
    <name type="scientific">Skermanella aerolata</name>
    <dbReference type="NCBI Taxonomy" id="393310"/>
    <lineage>
        <taxon>Bacteria</taxon>
        <taxon>Pseudomonadati</taxon>
        <taxon>Pseudomonadota</taxon>
        <taxon>Alphaproteobacteria</taxon>
        <taxon>Rhodospirillales</taxon>
        <taxon>Azospirillaceae</taxon>
        <taxon>Skermanella</taxon>
    </lineage>
</organism>
<dbReference type="Pfam" id="PF03413">
    <property type="entry name" value="PepSY"/>
    <property type="match status" value="1"/>
</dbReference>
<evidence type="ECO:0000313" key="4">
    <source>
        <dbReference type="Proteomes" id="UP000321523"/>
    </source>
</evidence>
<keyword evidence="1" id="KW-0812">Transmembrane</keyword>
<feature type="transmembrane region" description="Helical" evidence="1">
    <location>
        <begin position="416"/>
        <end position="447"/>
    </location>
</feature>
<accession>A0A512DZF6</accession>
<feature type="transmembrane region" description="Helical" evidence="1">
    <location>
        <begin position="375"/>
        <end position="396"/>
    </location>
</feature>
<feature type="domain" description="PepSY" evidence="2">
    <location>
        <begin position="78"/>
        <end position="130"/>
    </location>
</feature>
<proteinExistence type="predicted"/>
<dbReference type="Proteomes" id="UP000321523">
    <property type="component" value="Unassembled WGS sequence"/>
</dbReference>
<dbReference type="RefSeq" id="WP_044436197.1">
    <property type="nucleotide sequence ID" value="NZ_BJYZ01000032.1"/>
</dbReference>
<sequence>MTETLLGAVPSRAAAISSLSVYRAVWRWHFYAGLLALPFLIILAVTGAAYLYKDEIDNFVYRDLKHVEVQLAERAAPSALIDAALAAYPGTAVKYLPPADPEASAEITVKTGRDKVSVFVDPYTGRVLGDIPDKGSVMWVVRQLHSLAWFGPVANGIIEIVGGWTILLVGTGIFLWWPRKREGGAEGGVVTVRGTRRQRVFWRDLHAVTGIFVGAFIVFLAVTGMPWSVFWGSYVNQWANSSNYGYPSGVRTDVPMSDEHLAHMSATSWSLEQARMPESIPVGGGSIGLDSAVAIFDRLGMAPGYAVSLPGGPTGVYSASAYPDELSLQRVVHLDQYTGKPLIDMSYADYGPFGKALEWGVNVHMGQEFGLANQILMLLVCMAIVLLSVSAGIMWWKRRPGRSLGVPPLPSDRSVLRGVLAILMIGGVLFPLVGVSLVVMAILDYLLVAGRQRLRTV</sequence>
<keyword evidence="1" id="KW-0472">Membrane</keyword>
<dbReference type="PANTHER" id="PTHR34219">
    <property type="entry name" value="IRON-REGULATED INNER MEMBRANE PROTEIN-RELATED"/>
    <property type="match status" value="1"/>
</dbReference>
<dbReference type="InterPro" id="IPR005625">
    <property type="entry name" value="PepSY-ass_TM"/>
</dbReference>
<gene>
    <name evidence="3" type="primary">cysJ_2</name>
    <name evidence="3" type="ORF">SAE02_60140</name>
</gene>
<dbReference type="Pfam" id="PF03929">
    <property type="entry name" value="PepSY_TM"/>
    <property type="match status" value="1"/>
</dbReference>
<name>A0A512DZF6_9PROT</name>
<dbReference type="AlphaFoldDB" id="A0A512DZF6"/>
<feature type="transmembrane region" description="Helical" evidence="1">
    <location>
        <begin position="207"/>
        <end position="230"/>
    </location>
</feature>
<evidence type="ECO:0000259" key="2">
    <source>
        <dbReference type="Pfam" id="PF03413"/>
    </source>
</evidence>
<keyword evidence="4" id="KW-1185">Reference proteome</keyword>